<comment type="caution">
    <text evidence="3">The sequence shown here is derived from an EMBL/GenBank/DDBJ whole genome shotgun (WGS) entry which is preliminary data.</text>
</comment>
<dbReference type="PANTHER" id="PTHR35046:SF9">
    <property type="entry name" value="RNA-DIRECTED DNA POLYMERASE"/>
    <property type="match status" value="1"/>
</dbReference>
<organism evidence="3 5">
    <name type="scientific">Cucumis melo var. makuwa</name>
    <name type="common">Oriental melon</name>
    <dbReference type="NCBI Taxonomy" id="1194695"/>
    <lineage>
        <taxon>Eukaryota</taxon>
        <taxon>Viridiplantae</taxon>
        <taxon>Streptophyta</taxon>
        <taxon>Embryophyta</taxon>
        <taxon>Tracheophyta</taxon>
        <taxon>Spermatophyta</taxon>
        <taxon>Magnoliopsida</taxon>
        <taxon>eudicotyledons</taxon>
        <taxon>Gunneridae</taxon>
        <taxon>Pentapetalae</taxon>
        <taxon>rosids</taxon>
        <taxon>fabids</taxon>
        <taxon>Cucurbitales</taxon>
        <taxon>Cucurbitaceae</taxon>
        <taxon>Benincaseae</taxon>
        <taxon>Cucumis</taxon>
    </lineage>
</organism>
<dbReference type="GO" id="GO:0003676">
    <property type="term" value="F:nucleic acid binding"/>
    <property type="evidence" value="ECO:0007669"/>
    <property type="project" value="InterPro"/>
</dbReference>
<dbReference type="OrthoDB" id="1305349at2759"/>
<evidence type="ECO:0000313" key="3">
    <source>
        <dbReference type="EMBL" id="TYJ96283.1"/>
    </source>
</evidence>
<feature type="domain" description="Integrase catalytic" evidence="1">
    <location>
        <begin position="28"/>
        <end position="128"/>
    </location>
</feature>
<gene>
    <name evidence="3" type="ORF">E5676_scaffold78209G00760</name>
    <name evidence="2" type="ORF">E6C27_scaffold30G00320</name>
</gene>
<dbReference type="Proteomes" id="UP000321393">
    <property type="component" value="Unassembled WGS sequence"/>
</dbReference>
<evidence type="ECO:0000313" key="5">
    <source>
        <dbReference type="Proteomes" id="UP000321947"/>
    </source>
</evidence>
<dbReference type="GO" id="GO:0015074">
    <property type="term" value="P:DNA integration"/>
    <property type="evidence" value="ECO:0007669"/>
    <property type="project" value="InterPro"/>
</dbReference>
<accession>A0A5D3BAH9</accession>
<reference evidence="4 5" key="1">
    <citation type="submission" date="2019-08" db="EMBL/GenBank/DDBJ databases">
        <title>Draft genome sequences of two oriental melons (Cucumis melo L. var makuwa).</title>
        <authorList>
            <person name="Kwon S.-Y."/>
        </authorList>
    </citation>
    <scope>NUCLEOTIDE SEQUENCE [LARGE SCALE GENOMIC DNA]</scope>
    <source>
        <strain evidence="5">cv. Chang Bougi</strain>
        <strain evidence="4">cv. SW 3</strain>
        <tissue evidence="3">Leaf</tissue>
    </source>
</reference>
<dbReference type="AlphaFoldDB" id="A0A5D3BAH9"/>
<protein>
    <submittedName>
        <fullName evidence="2 3">Integrase</fullName>
    </submittedName>
</protein>
<dbReference type="STRING" id="1194695.A0A5D3BAH9"/>
<evidence type="ECO:0000313" key="4">
    <source>
        <dbReference type="Proteomes" id="UP000321393"/>
    </source>
</evidence>
<dbReference type="Proteomes" id="UP000321947">
    <property type="component" value="Unassembled WGS sequence"/>
</dbReference>
<dbReference type="PROSITE" id="PS50994">
    <property type="entry name" value="INTEGRASE"/>
    <property type="match status" value="1"/>
</dbReference>
<dbReference type="Gene3D" id="3.30.420.10">
    <property type="entry name" value="Ribonuclease H-like superfamily/Ribonuclease H"/>
    <property type="match status" value="1"/>
</dbReference>
<dbReference type="PANTHER" id="PTHR35046">
    <property type="entry name" value="ZINC KNUCKLE (CCHC-TYPE) FAMILY PROTEIN"/>
    <property type="match status" value="1"/>
</dbReference>
<dbReference type="InterPro" id="IPR036397">
    <property type="entry name" value="RNaseH_sf"/>
</dbReference>
<sequence length="165" mass="18841">MKADTKQHVEQCAVCQKNKSDAMSSAGLLHQPFPILEQVLDDILMDLIEGLPKSGEIDSILVVVDRLSKYGHFLGLKHPYTAKTVAEKYIKGVVKLCGFPRSIVSDRDKIFLSHFWTKLFCSQGGPHSEEALWTTLKQMDRWRLLTRKLKHTYVSNSERPKQWAS</sequence>
<name>A0A5D3BAH9_CUCMM</name>
<proteinExistence type="predicted"/>
<dbReference type="EMBL" id="SSTD01019745">
    <property type="protein sequence ID" value="TYJ96283.1"/>
    <property type="molecule type" value="Genomic_DNA"/>
</dbReference>
<evidence type="ECO:0000259" key="1">
    <source>
        <dbReference type="PROSITE" id="PS50994"/>
    </source>
</evidence>
<dbReference type="SUPFAM" id="SSF53098">
    <property type="entry name" value="Ribonuclease H-like"/>
    <property type="match status" value="1"/>
</dbReference>
<dbReference type="EMBL" id="SSTE01014747">
    <property type="protein sequence ID" value="KAA0045044.1"/>
    <property type="molecule type" value="Genomic_DNA"/>
</dbReference>
<evidence type="ECO:0000313" key="2">
    <source>
        <dbReference type="EMBL" id="KAA0045044.1"/>
    </source>
</evidence>
<dbReference type="InterPro" id="IPR012337">
    <property type="entry name" value="RNaseH-like_sf"/>
</dbReference>
<dbReference type="InterPro" id="IPR001584">
    <property type="entry name" value="Integrase_cat-core"/>
</dbReference>